<proteinExistence type="predicted"/>
<dbReference type="SUPFAM" id="SSF58104">
    <property type="entry name" value="Methyl-accepting chemotaxis protein (MCP) signaling domain"/>
    <property type="match status" value="1"/>
</dbReference>
<dbReference type="AlphaFoldDB" id="A0A381PMM8"/>
<feature type="transmembrane region" description="Helical" evidence="1">
    <location>
        <begin position="21"/>
        <end position="38"/>
    </location>
</feature>
<dbReference type="InterPro" id="IPR019852">
    <property type="entry name" value="Motility-assoc_prot_GldL"/>
</dbReference>
<dbReference type="Gene3D" id="1.10.287.950">
    <property type="entry name" value="Methyl-accepting chemotaxis protein"/>
    <property type="match status" value="1"/>
</dbReference>
<feature type="domain" description="Gliding motility protein GldL-like N-terminal" evidence="2">
    <location>
        <begin position="24"/>
        <end position="84"/>
    </location>
</feature>
<keyword evidence="1" id="KW-0812">Transmembrane</keyword>
<reference evidence="3" key="1">
    <citation type="submission" date="2018-05" db="EMBL/GenBank/DDBJ databases">
        <authorList>
            <person name="Lanie J.A."/>
            <person name="Ng W.-L."/>
            <person name="Kazmierczak K.M."/>
            <person name="Andrzejewski T.M."/>
            <person name="Davidsen T.M."/>
            <person name="Wayne K.J."/>
            <person name="Tettelin H."/>
            <person name="Glass J.I."/>
            <person name="Rusch D."/>
            <person name="Podicherti R."/>
            <person name="Tsui H.-C.T."/>
            <person name="Winkler M.E."/>
        </authorList>
    </citation>
    <scope>NUCLEOTIDE SEQUENCE</scope>
</reference>
<organism evidence="3">
    <name type="scientific">marine metagenome</name>
    <dbReference type="NCBI Taxonomy" id="408172"/>
    <lineage>
        <taxon>unclassified sequences</taxon>
        <taxon>metagenomes</taxon>
        <taxon>ecological metagenomes</taxon>
    </lineage>
</organism>
<gene>
    <name evidence="3" type="ORF">METZ01_LOCUS20728</name>
</gene>
<dbReference type="InterPro" id="IPR055087">
    <property type="entry name" value="GldL-like_N"/>
</dbReference>
<name>A0A381PMM8_9ZZZZ</name>
<sequence>MITKEKSKNPILRWIQNEDNMNFVYGIGAAIVILGALFKLQHWPFANAMLIIGLSAEALIFTISAFDPPTVHELDWTKVYPQLAPGGKSGSPTANMDAMMKEAKIEPEILRSVGAGLKKLAAQTKNVNDLADASVATKDYAESIKGASKSLKSVNTSYGTISSAAKDMASSSNNLKEAVALTNQYKNNLHSASESLKAIVSSASAITDSAKGMASTPAQADKLSAELEALTNNLNKLNKVYGGMYDAMHK</sequence>
<evidence type="ECO:0000313" key="3">
    <source>
        <dbReference type="EMBL" id="SUZ67874.1"/>
    </source>
</evidence>
<keyword evidence="1" id="KW-1133">Transmembrane helix</keyword>
<accession>A0A381PMM8</accession>
<protein>
    <recommendedName>
        <fullName evidence="2">Gliding motility protein GldL-like N-terminal domain-containing protein</fullName>
    </recommendedName>
</protein>
<dbReference type="EMBL" id="UINC01001024">
    <property type="protein sequence ID" value="SUZ67874.1"/>
    <property type="molecule type" value="Genomic_DNA"/>
</dbReference>
<keyword evidence="1" id="KW-0472">Membrane</keyword>
<evidence type="ECO:0000256" key="1">
    <source>
        <dbReference type="SAM" id="Phobius"/>
    </source>
</evidence>
<dbReference type="NCBIfam" id="TIGR03513">
    <property type="entry name" value="GldL_gliding"/>
    <property type="match status" value="1"/>
</dbReference>
<dbReference type="Pfam" id="PF22827">
    <property type="entry name" value="GldL_N"/>
    <property type="match status" value="1"/>
</dbReference>
<evidence type="ECO:0000259" key="2">
    <source>
        <dbReference type="Pfam" id="PF22827"/>
    </source>
</evidence>